<dbReference type="InterPro" id="IPR011050">
    <property type="entry name" value="Pectin_lyase_fold/virulence"/>
</dbReference>
<comment type="caution">
    <text evidence="1">The sequence shown here is derived from an EMBL/GenBank/DDBJ whole genome shotgun (WGS) entry which is preliminary data.</text>
</comment>
<sequence>MPLAALLRPGFAASLLCLGLNTSQPVASTTLVIRHGGTYTGTFTSDDSDTPCIRIETTEPVVLNRCVLRGPGNLIEATRGGANLTISHCRGYGLPPTADQRYPGRFAQINQATAVRIEHNYLEHVSGIAVYLWAGDGTPAQTLRVVGNQARNMDGRYRNGGGTFANFLGLIGVRSLANMEVAWNEVINEPNQSLVEDNINFYNSGGTKVSPAKLHDNYIQGAYPFPATSAAYSGSGITLDGDGGSALTTTAFVEGYGNQIVSTCAALNIAAGHDNHFYNNRMVTSGYLPDGTKLVANYAAAGLWNQYKKPPTVFYNNHFRNNTIGFVHWGGTTPYPNRQDLSPGACPACTGTTHLPNPVTLQTEQHEWQLWQQKLRQANRHVGPE</sequence>
<reference evidence="2" key="1">
    <citation type="journal article" date="2019" name="Int. J. Syst. Evol. Microbiol.">
        <title>The Global Catalogue of Microorganisms (GCM) 10K type strain sequencing project: providing services to taxonomists for standard genome sequencing and annotation.</title>
        <authorList>
            <consortium name="The Broad Institute Genomics Platform"/>
            <consortium name="The Broad Institute Genome Sequencing Center for Infectious Disease"/>
            <person name="Wu L."/>
            <person name="Ma J."/>
        </authorList>
    </citation>
    <scope>NUCLEOTIDE SEQUENCE [LARGE SCALE GENOMIC DNA]</scope>
    <source>
        <strain evidence="2">JCM 17214</strain>
    </source>
</reference>
<dbReference type="RefSeq" id="WP_345111030.1">
    <property type="nucleotide sequence ID" value="NZ_BAABDH010000017.1"/>
</dbReference>
<evidence type="ECO:0008006" key="3">
    <source>
        <dbReference type="Google" id="ProtNLM"/>
    </source>
</evidence>
<gene>
    <name evidence="1" type="ORF">GCM10022406_10390</name>
</gene>
<proteinExistence type="predicted"/>
<evidence type="ECO:0000313" key="2">
    <source>
        <dbReference type="Proteomes" id="UP001499909"/>
    </source>
</evidence>
<accession>A0ABP7MMR4</accession>
<dbReference type="Proteomes" id="UP001499909">
    <property type="component" value="Unassembled WGS sequence"/>
</dbReference>
<dbReference type="SUPFAM" id="SSF51126">
    <property type="entry name" value="Pectin lyase-like"/>
    <property type="match status" value="1"/>
</dbReference>
<evidence type="ECO:0000313" key="1">
    <source>
        <dbReference type="EMBL" id="GAA3926441.1"/>
    </source>
</evidence>
<name>A0ABP7MMR4_9BACT</name>
<keyword evidence="2" id="KW-1185">Reference proteome</keyword>
<dbReference type="EMBL" id="BAABDH010000017">
    <property type="protein sequence ID" value="GAA3926441.1"/>
    <property type="molecule type" value="Genomic_DNA"/>
</dbReference>
<protein>
    <recommendedName>
        <fullName evidence="3">Right-handed parallel beta-helix repeat-containing protein</fullName>
    </recommendedName>
</protein>
<organism evidence="1 2">
    <name type="scientific">Hymenobacter algoricola</name>
    <dbReference type="NCBI Taxonomy" id="486267"/>
    <lineage>
        <taxon>Bacteria</taxon>
        <taxon>Pseudomonadati</taxon>
        <taxon>Bacteroidota</taxon>
        <taxon>Cytophagia</taxon>
        <taxon>Cytophagales</taxon>
        <taxon>Hymenobacteraceae</taxon>
        <taxon>Hymenobacter</taxon>
    </lineage>
</organism>